<proteinExistence type="predicted"/>
<dbReference type="SUPFAM" id="SSF82708">
    <property type="entry name" value="R3H domain"/>
    <property type="match status" value="1"/>
</dbReference>
<dbReference type="OrthoDB" id="2359216at2759"/>
<evidence type="ECO:0008006" key="6">
    <source>
        <dbReference type="Google" id="ProtNLM"/>
    </source>
</evidence>
<dbReference type="InterPro" id="IPR001374">
    <property type="entry name" value="R3H_dom"/>
</dbReference>
<evidence type="ECO:0000259" key="3">
    <source>
        <dbReference type="PROSITE" id="PS51827"/>
    </source>
</evidence>
<dbReference type="GO" id="GO:0003676">
    <property type="term" value="F:nucleic acid binding"/>
    <property type="evidence" value="ECO:0007669"/>
    <property type="project" value="UniProtKB-UniRule"/>
</dbReference>
<reference evidence="4" key="2">
    <citation type="submission" date="2022-10" db="EMBL/GenBank/DDBJ databases">
        <authorList>
            <consortium name="ENA_rothamsted_submissions"/>
            <consortium name="culmorum"/>
            <person name="King R."/>
        </authorList>
    </citation>
    <scope>NUCLEOTIDE SEQUENCE</scope>
</reference>
<dbReference type="PROSITE" id="PS51827">
    <property type="entry name" value="XTBD"/>
    <property type="match status" value="1"/>
</dbReference>
<dbReference type="SMART" id="SM00393">
    <property type="entry name" value="R3H"/>
    <property type="match status" value="1"/>
</dbReference>
<dbReference type="AlphaFoldDB" id="A0A9N9RZE4"/>
<dbReference type="Pfam" id="PF01424">
    <property type="entry name" value="R3H"/>
    <property type="match status" value="1"/>
</dbReference>
<dbReference type="InterPro" id="IPR000467">
    <property type="entry name" value="G_patch_dom"/>
</dbReference>
<organism evidence="4 5">
    <name type="scientific">Chironomus riparius</name>
    <dbReference type="NCBI Taxonomy" id="315576"/>
    <lineage>
        <taxon>Eukaryota</taxon>
        <taxon>Metazoa</taxon>
        <taxon>Ecdysozoa</taxon>
        <taxon>Arthropoda</taxon>
        <taxon>Hexapoda</taxon>
        <taxon>Insecta</taxon>
        <taxon>Pterygota</taxon>
        <taxon>Neoptera</taxon>
        <taxon>Endopterygota</taxon>
        <taxon>Diptera</taxon>
        <taxon>Nematocera</taxon>
        <taxon>Chironomoidea</taxon>
        <taxon>Chironomidae</taxon>
        <taxon>Chironominae</taxon>
        <taxon>Chironomus</taxon>
    </lineage>
</organism>
<keyword evidence="5" id="KW-1185">Reference proteome</keyword>
<accession>A0A9N9RZE4</accession>
<evidence type="ECO:0000259" key="1">
    <source>
        <dbReference type="PROSITE" id="PS50174"/>
    </source>
</evidence>
<dbReference type="SMART" id="SM00443">
    <property type="entry name" value="G_patch"/>
    <property type="match status" value="1"/>
</dbReference>
<evidence type="ECO:0000313" key="5">
    <source>
        <dbReference type="Proteomes" id="UP001153620"/>
    </source>
</evidence>
<dbReference type="InterPro" id="IPR036867">
    <property type="entry name" value="R3H_dom_sf"/>
</dbReference>
<dbReference type="Gene3D" id="3.30.1370.50">
    <property type="entry name" value="R3H-like domain"/>
    <property type="match status" value="1"/>
</dbReference>
<dbReference type="PROSITE" id="PS50174">
    <property type="entry name" value="G_PATCH"/>
    <property type="match status" value="1"/>
</dbReference>
<dbReference type="PROSITE" id="PS51061">
    <property type="entry name" value="R3H"/>
    <property type="match status" value="1"/>
</dbReference>
<feature type="domain" description="XRN2-binding (XTBD)" evidence="3">
    <location>
        <begin position="14"/>
        <end position="101"/>
    </location>
</feature>
<evidence type="ECO:0000259" key="2">
    <source>
        <dbReference type="PROSITE" id="PS51061"/>
    </source>
</evidence>
<name>A0A9N9RZE4_9DIPT</name>
<dbReference type="EMBL" id="OU895879">
    <property type="protein sequence ID" value="CAG9806464.1"/>
    <property type="molecule type" value="Genomic_DNA"/>
</dbReference>
<dbReference type="Pfam" id="PF01585">
    <property type="entry name" value="G-patch"/>
    <property type="match status" value="1"/>
</dbReference>
<dbReference type="Proteomes" id="UP001153620">
    <property type="component" value="Chromosome 3"/>
</dbReference>
<dbReference type="PANTHER" id="PTHR48430:SF1">
    <property type="entry name" value="PARTNER OF XRN-2 PROTEIN 1"/>
    <property type="match status" value="1"/>
</dbReference>
<gene>
    <name evidence="4" type="ORF">CHIRRI_LOCUS9320</name>
</gene>
<sequence>MTASSIQSSDEVDFDVYRKEYESVEHWNLRKNFMIHHWDKIDDEEEILCCAQLFVNIEFLGCRYAAEIMQKIKLMSDDVPQIRKYRESRHNKLKRTFVTAQDAIQAKYNKTTPKTVQQTRTFTPNHYQSIEYPATKCFKIDTNQKNSVAQQNGWSTADQLQWESYVQATSQTEPWTKLIAAQKAKNLKVLLRDVIVFENDEDNDMNYCLNKTTACIRKVGKLDIKFDEGTTTYYYVFKDQIIAQGTGESKKVAKKAADEDFIKVLRENCYTIRSKLKFYSGEDVIKKTGNKPVNEKPNQIQEGNLGFKLLSKLGWKGGSLGSNGTGIIDPINLEIKIGRLGLGSENANFDQNYFRNLLQAFKQNQLEYDLIFSSEFGKEERASIHQIAAKLNLRTKSYGKDDSRHLVISTRISPQVLRQKLIEGDEYLREKYELIPPPFVKVVKPRLL</sequence>
<feature type="domain" description="G-patch" evidence="1">
    <location>
        <begin position="302"/>
        <end position="347"/>
    </location>
</feature>
<evidence type="ECO:0000313" key="4">
    <source>
        <dbReference type="EMBL" id="CAG9806464.1"/>
    </source>
</evidence>
<feature type="domain" description="R3H" evidence="2">
    <location>
        <begin position="348"/>
        <end position="412"/>
    </location>
</feature>
<reference evidence="4" key="1">
    <citation type="submission" date="2022-01" db="EMBL/GenBank/DDBJ databases">
        <authorList>
            <person name="King R."/>
        </authorList>
    </citation>
    <scope>NUCLEOTIDE SEQUENCE</scope>
</reference>
<dbReference type="Pfam" id="PF11952">
    <property type="entry name" value="XTBD"/>
    <property type="match status" value="1"/>
</dbReference>
<dbReference type="InterPro" id="IPR021859">
    <property type="entry name" value="XTBD"/>
</dbReference>
<dbReference type="PANTHER" id="PTHR48430">
    <property type="entry name" value="PARTNER OF XRN-2 PROTEIN 1"/>
    <property type="match status" value="1"/>
</dbReference>
<protein>
    <recommendedName>
        <fullName evidence="6">NF-kappa-B-repressing factor</fullName>
    </recommendedName>
</protein>